<dbReference type="EMBL" id="KZ825055">
    <property type="protein sequence ID" value="RAH61549.1"/>
    <property type="molecule type" value="Genomic_DNA"/>
</dbReference>
<evidence type="ECO:0000256" key="1">
    <source>
        <dbReference type="SAM" id="MobiDB-lite"/>
    </source>
</evidence>
<evidence type="ECO:0000313" key="3">
    <source>
        <dbReference type="Proteomes" id="UP000249526"/>
    </source>
</evidence>
<evidence type="ECO:0000313" key="2">
    <source>
        <dbReference type="EMBL" id="RAH61549.1"/>
    </source>
</evidence>
<dbReference type="GeneID" id="37162558"/>
<keyword evidence="3" id="KW-1185">Reference proteome</keyword>
<dbReference type="AlphaFoldDB" id="A0A8G1VQ18"/>
<dbReference type="RefSeq" id="XP_025519471.1">
    <property type="nucleotide sequence ID" value="XM_025659156.1"/>
</dbReference>
<organism evidence="2 3">
    <name type="scientific">Aspergillus piperis CBS 112811</name>
    <dbReference type="NCBI Taxonomy" id="1448313"/>
    <lineage>
        <taxon>Eukaryota</taxon>
        <taxon>Fungi</taxon>
        <taxon>Dikarya</taxon>
        <taxon>Ascomycota</taxon>
        <taxon>Pezizomycotina</taxon>
        <taxon>Eurotiomycetes</taxon>
        <taxon>Eurotiomycetidae</taxon>
        <taxon>Eurotiales</taxon>
        <taxon>Aspergillaceae</taxon>
        <taxon>Aspergillus</taxon>
        <taxon>Aspergillus subgen. Circumdati</taxon>
    </lineage>
</organism>
<dbReference type="Proteomes" id="UP000249526">
    <property type="component" value="Unassembled WGS sequence"/>
</dbReference>
<accession>A0A8G1VQ18</accession>
<protein>
    <submittedName>
        <fullName evidence="2">Uncharacterized protein</fullName>
    </submittedName>
</protein>
<sequence>MISWSRRVNESPSSGTSSRRTDLKLTHYTNRAGGNGCCCPLQVPHASTNYDHATFPSLQEKRK</sequence>
<gene>
    <name evidence="2" type="ORF">BO85DRAFT_444984</name>
</gene>
<proteinExistence type="predicted"/>
<feature type="region of interest" description="Disordered" evidence="1">
    <location>
        <begin position="1"/>
        <end position="23"/>
    </location>
</feature>
<reference evidence="2 3" key="1">
    <citation type="submission" date="2018-02" db="EMBL/GenBank/DDBJ databases">
        <title>The genomes of Aspergillus section Nigri reveals drivers in fungal speciation.</title>
        <authorList>
            <consortium name="DOE Joint Genome Institute"/>
            <person name="Vesth T.C."/>
            <person name="Nybo J."/>
            <person name="Theobald S."/>
            <person name="Brandl J."/>
            <person name="Frisvad J.C."/>
            <person name="Nielsen K.F."/>
            <person name="Lyhne E.K."/>
            <person name="Kogle M.E."/>
            <person name="Kuo A."/>
            <person name="Riley R."/>
            <person name="Clum A."/>
            <person name="Nolan M."/>
            <person name="Lipzen A."/>
            <person name="Salamov A."/>
            <person name="Henrissat B."/>
            <person name="Wiebenga A."/>
            <person name="De vries R.P."/>
            <person name="Grigoriev I.V."/>
            <person name="Mortensen U.H."/>
            <person name="Andersen M.R."/>
            <person name="Baker S.E."/>
        </authorList>
    </citation>
    <scope>NUCLEOTIDE SEQUENCE [LARGE SCALE GENOMIC DNA]</scope>
    <source>
        <strain evidence="2 3">CBS 112811</strain>
    </source>
</reference>
<name>A0A8G1VQ18_9EURO</name>